<keyword evidence="1" id="KW-0805">Transcription regulation</keyword>
<dbReference type="PANTHER" id="PTHR43280">
    <property type="entry name" value="ARAC-FAMILY TRANSCRIPTIONAL REGULATOR"/>
    <property type="match status" value="1"/>
</dbReference>
<dbReference type="Pfam" id="PF12833">
    <property type="entry name" value="HTH_18"/>
    <property type="match status" value="1"/>
</dbReference>
<reference evidence="5 6" key="1">
    <citation type="submission" date="2016-08" db="EMBL/GenBank/DDBJ databases">
        <authorList>
            <person name="Seilhamer J.J."/>
        </authorList>
    </citation>
    <scope>NUCLEOTIDE SEQUENCE [LARGE SCALE GENOMIC DNA]</scope>
    <source>
        <strain evidence="5 6">DX4</strain>
    </source>
</reference>
<evidence type="ECO:0000256" key="1">
    <source>
        <dbReference type="ARBA" id="ARBA00023015"/>
    </source>
</evidence>
<dbReference type="AlphaFoldDB" id="A0A1D7QKA1"/>
<evidence type="ECO:0000259" key="4">
    <source>
        <dbReference type="PROSITE" id="PS01124"/>
    </source>
</evidence>
<keyword evidence="2" id="KW-0238">DNA-binding</keyword>
<keyword evidence="3" id="KW-0804">Transcription</keyword>
<evidence type="ECO:0000256" key="3">
    <source>
        <dbReference type="ARBA" id="ARBA00023163"/>
    </source>
</evidence>
<gene>
    <name evidence="5" type="ORF">BFS30_19230</name>
</gene>
<organism evidence="5 6">
    <name type="scientific">Pedobacter steynii</name>
    <dbReference type="NCBI Taxonomy" id="430522"/>
    <lineage>
        <taxon>Bacteria</taxon>
        <taxon>Pseudomonadati</taxon>
        <taxon>Bacteroidota</taxon>
        <taxon>Sphingobacteriia</taxon>
        <taxon>Sphingobacteriales</taxon>
        <taxon>Sphingobacteriaceae</taxon>
        <taxon>Pedobacter</taxon>
    </lineage>
</organism>
<proteinExistence type="predicted"/>
<accession>A0A1D7QKA1</accession>
<dbReference type="PROSITE" id="PS01124">
    <property type="entry name" value="HTH_ARAC_FAMILY_2"/>
    <property type="match status" value="1"/>
</dbReference>
<dbReference type="InterPro" id="IPR009057">
    <property type="entry name" value="Homeodomain-like_sf"/>
</dbReference>
<dbReference type="KEGG" id="psty:BFS30_19230"/>
<evidence type="ECO:0000313" key="6">
    <source>
        <dbReference type="Proteomes" id="UP000094313"/>
    </source>
</evidence>
<protein>
    <recommendedName>
        <fullName evidence="4">HTH araC/xylS-type domain-containing protein</fullName>
    </recommendedName>
</protein>
<keyword evidence="6" id="KW-1185">Reference proteome</keyword>
<dbReference type="SMART" id="SM00342">
    <property type="entry name" value="HTH_ARAC"/>
    <property type="match status" value="1"/>
</dbReference>
<dbReference type="SUPFAM" id="SSF46689">
    <property type="entry name" value="Homeodomain-like"/>
    <property type="match status" value="1"/>
</dbReference>
<feature type="domain" description="HTH araC/xylS-type" evidence="4">
    <location>
        <begin position="173"/>
        <end position="271"/>
    </location>
</feature>
<dbReference type="GO" id="GO:0003700">
    <property type="term" value="F:DNA-binding transcription factor activity"/>
    <property type="evidence" value="ECO:0007669"/>
    <property type="project" value="InterPro"/>
</dbReference>
<evidence type="ECO:0000313" key="5">
    <source>
        <dbReference type="EMBL" id="AOM79112.1"/>
    </source>
</evidence>
<dbReference type="InterPro" id="IPR037923">
    <property type="entry name" value="HTH-like"/>
</dbReference>
<sequence>MSERTGSGLEMIYFESVSNERASLLGAHRDDHYIFIFQEEGNTELMLDFKTISISGCMLLYIVPGQVHHILDTELSSGWFIAVETLLVAEEYRQILEHVVLQQQALLLDPVRKDEFRQCIQLVYQRFQKIDQPLSKQIVHSLLSSFIGIFSEAYLLNNPKNELLNSRPLQLTRQFRSMLLDHFKRVKGPAEYAAMLNISLTYLNEVVKSNTGFPVSYWIHHEIILEAKRLLYYTDLSMKEIAFSLGFADHTYFSRLFTKFSGISAGKFRRAYR</sequence>
<dbReference type="SUPFAM" id="SSF51215">
    <property type="entry name" value="Regulatory protein AraC"/>
    <property type="match status" value="1"/>
</dbReference>
<evidence type="ECO:0000256" key="2">
    <source>
        <dbReference type="ARBA" id="ARBA00023125"/>
    </source>
</evidence>
<dbReference type="GO" id="GO:0043565">
    <property type="term" value="F:sequence-specific DNA binding"/>
    <property type="evidence" value="ECO:0007669"/>
    <property type="project" value="InterPro"/>
</dbReference>
<dbReference type="EMBL" id="CP017141">
    <property type="protein sequence ID" value="AOM79112.1"/>
    <property type="molecule type" value="Genomic_DNA"/>
</dbReference>
<dbReference type="PANTHER" id="PTHR43280:SF28">
    <property type="entry name" value="HTH-TYPE TRANSCRIPTIONAL ACTIVATOR RHAS"/>
    <property type="match status" value="1"/>
</dbReference>
<dbReference type="Proteomes" id="UP000094313">
    <property type="component" value="Chromosome"/>
</dbReference>
<dbReference type="Gene3D" id="1.10.10.60">
    <property type="entry name" value="Homeodomain-like"/>
    <property type="match status" value="1"/>
</dbReference>
<name>A0A1D7QKA1_9SPHI</name>
<dbReference type="InterPro" id="IPR018060">
    <property type="entry name" value="HTH_AraC"/>
</dbReference>